<keyword evidence="2" id="KW-1185">Reference proteome</keyword>
<evidence type="ECO:0000313" key="2">
    <source>
        <dbReference type="Proteomes" id="UP000198853"/>
    </source>
</evidence>
<reference evidence="1 2" key="1">
    <citation type="submission" date="2016-10" db="EMBL/GenBank/DDBJ databases">
        <authorList>
            <person name="de Groot N.N."/>
        </authorList>
    </citation>
    <scope>NUCLEOTIDE SEQUENCE [LARGE SCALE GENOMIC DNA]</scope>
    <source>
        <strain evidence="1 2">DSM 21771</strain>
    </source>
</reference>
<dbReference type="AlphaFoldDB" id="A0A1G8SG01"/>
<accession>A0A1G8SG01</accession>
<name>A0A1G8SG01_9BACI</name>
<proteinExistence type="predicted"/>
<organism evidence="1 2">
    <name type="scientific">Natribacillus halophilus</name>
    <dbReference type="NCBI Taxonomy" id="549003"/>
    <lineage>
        <taxon>Bacteria</taxon>
        <taxon>Bacillati</taxon>
        <taxon>Bacillota</taxon>
        <taxon>Bacilli</taxon>
        <taxon>Bacillales</taxon>
        <taxon>Bacillaceae</taxon>
        <taxon>Natribacillus</taxon>
    </lineage>
</organism>
<evidence type="ECO:0000313" key="1">
    <source>
        <dbReference type="EMBL" id="SDJ28138.1"/>
    </source>
</evidence>
<dbReference type="EMBL" id="FNEN01000027">
    <property type="protein sequence ID" value="SDJ28138.1"/>
    <property type="molecule type" value="Genomic_DNA"/>
</dbReference>
<protein>
    <submittedName>
        <fullName evidence="1">Uncharacterized protein</fullName>
    </submittedName>
</protein>
<sequence length="31" mass="3318">MTTLLKMYVNGEWVASSNKETLAGTKSKAAS</sequence>
<dbReference type="Proteomes" id="UP000198853">
    <property type="component" value="Unassembled WGS sequence"/>
</dbReference>
<gene>
    <name evidence="1" type="ORF">SAMN04488123_12723</name>
</gene>